<feature type="domain" description="Utp8 beta-propeller" evidence="1">
    <location>
        <begin position="7"/>
        <end position="355"/>
    </location>
</feature>
<protein>
    <recommendedName>
        <fullName evidence="1">Utp8 beta-propeller domain-containing protein</fullName>
    </recommendedName>
</protein>
<evidence type="ECO:0000259" key="1">
    <source>
        <dbReference type="Pfam" id="PF10395"/>
    </source>
</evidence>
<accession>A0A9P8CML5</accession>
<dbReference type="InterPro" id="IPR018843">
    <property type="entry name" value="Utp8_b-prop"/>
</dbReference>
<dbReference type="RefSeq" id="XP_046116763.1">
    <property type="nucleotide sequence ID" value="XM_046257983.1"/>
</dbReference>
<dbReference type="Pfam" id="PF10395">
    <property type="entry name" value="Utp8_b_propeller"/>
    <property type="match status" value="1"/>
</dbReference>
<evidence type="ECO:0000313" key="2">
    <source>
        <dbReference type="EMBL" id="KAG9252839.1"/>
    </source>
</evidence>
<reference evidence="2" key="1">
    <citation type="journal article" date="2021" name="IMA Fungus">
        <title>Genomic characterization of three marine fungi, including Emericellopsis atlantica sp. nov. with signatures of a generalist lifestyle and marine biomass degradation.</title>
        <authorList>
            <person name="Hagestad O.C."/>
            <person name="Hou L."/>
            <person name="Andersen J.H."/>
            <person name="Hansen E.H."/>
            <person name="Altermark B."/>
            <person name="Li C."/>
            <person name="Kuhnert E."/>
            <person name="Cox R.J."/>
            <person name="Crous P.W."/>
            <person name="Spatafora J.W."/>
            <person name="Lail K."/>
            <person name="Amirebrahimi M."/>
            <person name="Lipzen A."/>
            <person name="Pangilinan J."/>
            <person name="Andreopoulos W."/>
            <person name="Hayes R.D."/>
            <person name="Ng V."/>
            <person name="Grigoriev I.V."/>
            <person name="Jackson S.A."/>
            <person name="Sutton T.D.S."/>
            <person name="Dobson A.D.W."/>
            <person name="Rama T."/>
        </authorList>
    </citation>
    <scope>NUCLEOTIDE SEQUENCE</scope>
    <source>
        <strain evidence="2">TS7</strain>
    </source>
</reference>
<comment type="caution">
    <text evidence="2">The sequence shown here is derived from an EMBL/GenBank/DDBJ whole genome shotgun (WGS) entry which is preliminary data.</text>
</comment>
<dbReference type="GeneID" id="70288886"/>
<proteinExistence type="predicted"/>
<evidence type="ECO:0000313" key="3">
    <source>
        <dbReference type="Proteomes" id="UP000887229"/>
    </source>
</evidence>
<organism evidence="2 3">
    <name type="scientific">Emericellopsis atlantica</name>
    <dbReference type="NCBI Taxonomy" id="2614577"/>
    <lineage>
        <taxon>Eukaryota</taxon>
        <taxon>Fungi</taxon>
        <taxon>Dikarya</taxon>
        <taxon>Ascomycota</taxon>
        <taxon>Pezizomycotina</taxon>
        <taxon>Sordariomycetes</taxon>
        <taxon>Hypocreomycetidae</taxon>
        <taxon>Hypocreales</taxon>
        <taxon>Bionectriaceae</taxon>
        <taxon>Emericellopsis</taxon>
    </lineage>
</organism>
<name>A0A9P8CML5_9HYPO</name>
<keyword evidence="3" id="KW-1185">Reference proteome</keyword>
<dbReference type="EMBL" id="MU251260">
    <property type="protein sequence ID" value="KAG9252839.1"/>
    <property type="molecule type" value="Genomic_DNA"/>
</dbReference>
<sequence length="896" mass="97078">MASEYRIHKPYVLSTLPRPLGHTDSRIVAKEVYGQRDGLRKKRTELAVGIDGETASIYDIPGSRLITSYPIPPQESFTCPPHSIRIRRTGSSDVSRYTYIATKDGASYKITLFKDVVHSDGKTTSTTETKALRKSPVLYVTTSGPTATSAVGNVIAVCENGDVFSLRENLALLWSSSAKSVVDDVSSSAVSGFEVDFAISGTVAEFSDGMFKSRPEVYTSLPKSAGAEPSLLALVSKSATGGTEGRHLLVLAVGTGESSADAQRLTPLDVAPFTAPAGAGRPKYHFEVQSGTLLQLQEGALTVFDLNGAVPKVKSIIQMEEATTFTRLSRPFVLAMSADSIGLYNYQYRSVHAMSQLDLSDLPAESQQAQSFELISYLRRQDTAIALVDNTLVCIHIEPPKSNGRRRKAGLLIDSIGRGTAVEIPAKRARTGRPAPEFSHTLPGTITEEYLRKHHAEEKEADQLLNNDAIAEWEAKLRGKFGMDKAIDGAPNGFQATGNQVDDEVPAWEWFMEPTAYPAVDRRWVLYGITRVFTVDVGEGSEDDRLRLRLLQPDSNVMAYLAVAGHLTMTNMHAAFREEMESATRKRSFASDLIQCLTEADPSLTLLLNYLRATKLGEVEVLLAIRAIMSSMDLIPTAGNAPKKLLTASAHADGQDDMELDDLEREIAVTEHYLGDESSTRSRGLTLAFTKLWRLPSRTTVKALATALQTEEILALIHLLRIELVRGAWTSLYIDPTSLDAEGNEPPPDGVIALISDLLGRCLDAIGSGGWLLNDALDTATETGDILAALKLEVAAALDGMEEAVFLNGALGEVVRYGRAAGAAASGSRTMNANKPITVTVESKEGRMLPLGLKAKTLPKREKVVSGGEVVMRSSRETGHLISQKVEAYSLEKLAI</sequence>
<dbReference type="OrthoDB" id="5330858at2759"/>
<dbReference type="Proteomes" id="UP000887229">
    <property type="component" value="Unassembled WGS sequence"/>
</dbReference>
<gene>
    <name evidence="2" type="ORF">F5Z01DRAFT_187531</name>
</gene>
<dbReference type="AlphaFoldDB" id="A0A9P8CML5"/>